<dbReference type="SUPFAM" id="SSF53850">
    <property type="entry name" value="Periplasmic binding protein-like II"/>
    <property type="match status" value="1"/>
</dbReference>
<keyword evidence="4" id="KW-1185">Reference proteome</keyword>
<feature type="signal peptide" evidence="2">
    <location>
        <begin position="1"/>
        <end position="19"/>
    </location>
</feature>
<gene>
    <name evidence="3" type="ORF">JO379_002474</name>
</gene>
<dbReference type="InterPro" id="IPR050490">
    <property type="entry name" value="Bact_solute-bd_prot1"/>
</dbReference>
<dbReference type="Gene3D" id="3.40.190.10">
    <property type="entry name" value="Periplasmic binding protein-like II"/>
    <property type="match status" value="1"/>
</dbReference>
<reference evidence="3 4" key="1">
    <citation type="submission" date="2021-03" db="EMBL/GenBank/DDBJ databases">
        <title>Sequencing the genomes of 1000 actinobacteria strains.</title>
        <authorList>
            <person name="Klenk H.-P."/>
        </authorList>
    </citation>
    <scope>NUCLEOTIDE SEQUENCE [LARGE SCALE GENOMIC DNA]</scope>
    <source>
        <strain evidence="3 4">DSM 41480</strain>
    </source>
</reference>
<dbReference type="PANTHER" id="PTHR43649:SF32">
    <property type="entry name" value="SUGAR BINDING SECRETED PROTEIN"/>
    <property type="match status" value="1"/>
</dbReference>
<organism evidence="3 4">
    <name type="scientific">Streptomyces syringium</name>
    <dbReference type="NCBI Taxonomy" id="76729"/>
    <lineage>
        <taxon>Bacteria</taxon>
        <taxon>Bacillati</taxon>
        <taxon>Actinomycetota</taxon>
        <taxon>Actinomycetes</taxon>
        <taxon>Kitasatosporales</taxon>
        <taxon>Streptomycetaceae</taxon>
        <taxon>Streptomyces</taxon>
    </lineage>
</organism>
<feature type="chain" id="PRO_5046897838" evidence="2">
    <location>
        <begin position="20"/>
        <end position="445"/>
    </location>
</feature>
<accession>A0ABS4Y2Z1</accession>
<sequence length="445" mass="47913">MRGSTCTYRRRAVVLGAFAALGAHLLGGCARDDGPAASGTGGAGSDGSGKTTITIGTFGVFGYKQAGLYAEYERLHPDVTIKESVIERNDAYYPQLLTHLAAGGGLADIQAVEVANINEVATTLSGKFEDLSKAAGVRRSDWLDWKWQQATDRKGRTVGLGTDIGPIAMCYRKDLFKKAGLPTDREAVGRLWAGDWQKYIDTGKAYKKRAPAGTVFTDSAAGVYNASIHAYPERYYDRRGKPIYAKSPAVKASWDLAVQAARGGLTARLKQFEKPWDQAYANGRFATVACPPWMLGYIKEKAGEAGRNKWDVAAAPRPANWGGSFIGVPKAARHKAAAVSLAVWLTAPAQQAKLFDRQASIPSTPSSYDMPQVRNARHPYFGGAPTGRIFAAAAKGIPTLVIGPDEQQIGTAFTDIGLLQIDQQGRSPREAWKATQKEIENAVDE</sequence>
<proteinExistence type="predicted"/>
<evidence type="ECO:0000256" key="1">
    <source>
        <dbReference type="SAM" id="MobiDB-lite"/>
    </source>
</evidence>
<evidence type="ECO:0000256" key="2">
    <source>
        <dbReference type="SAM" id="SignalP"/>
    </source>
</evidence>
<keyword evidence="2" id="KW-0732">Signal</keyword>
<dbReference type="Proteomes" id="UP001519291">
    <property type="component" value="Unassembled WGS sequence"/>
</dbReference>
<evidence type="ECO:0000313" key="3">
    <source>
        <dbReference type="EMBL" id="MBP2403005.1"/>
    </source>
</evidence>
<dbReference type="InterPro" id="IPR006059">
    <property type="entry name" value="SBP"/>
</dbReference>
<dbReference type="EMBL" id="JAGIOH010000001">
    <property type="protein sequence ID" value="MBP2403005.1"/>
    <property type="molecule type" value="Genomic_DNA"/>
</dbReference>
<feature type="compositionally biased region" description="Basic and acidic residues" evidence="1">
    <location>
        <begin position="427"/>
        <end position="445"/>
    </location>
</feature>
<dbReference type="PROSITE" id="PS51257">
    <property type="entry name" value="PROKAR_LIPOPROTEIN"/>
    <property type="match status" value="1"/>
</dbReference>
<dbReference type="RefSeq" id="WP_209514966.1">
    <property type="nucleotide sequence ID" value="NZ_JAGIOH010000001.1"/>
</dbReference>
<evidence type="ECO:0000313" key="4">
    <source>
        <dbReference type="Proteomes" id="UP001519291"/>
    </source>
</evidence>
<name>A0ABS4Y2Z1_9ACTN</name>
<protein>
    <submittedName>
        <fullName evidence="3">Cellobiose transport system substrate-binding protein</fullName>
    </submittedName>
</protein>
<dbReference type="GeneID" id="91569341"/>
<comment type="caution">
    <text evidence="3">The sequence shown here is derived from an EMBL/GenBank/DDBJ whole genome shotgun (WGS) entry which is preliminary data.</text>
</comment>
<dbReference type="Pfam" id="PF13416">
    <property type="entry name" value="SBP_bac_8"/>
    <property type="match status" value="1"/>
</dbReference>
<dbReference type="PANTHER" id="PTHR43649">
    <property type="entry name" value="ARABINOSE-BINDING PROTEIN-RELATED"/>
    <property type="match status" value="1"/>
</dbReference>
<feature type="region of interest" description="Disordered" evidence="1">
    <location>
        <begin position="425"/>
        <end position="445"/>
    </location>
</feature>